<protein>
    <submittedName>
        <fullName evidence="1">Uncharacterized protein</fullName>
    </submittedName>
</protein>
<dbReference type="Proteomes" id="UP000326857">
    <property type="component" value="Unassembled WGS sequence"/>
</dbReference>
<evidence type="ECO:0000313" key="2">
    <source>
        <dbReference type="Proteomes" id="UP000326857"/>
    </source>
</evidence>
<accession>A0A5E8A5V4</accession>
<evidence type="ECO:0000313" key="1">
    <source>
        <dbReference type="EMBL" id="VVT26800.1"/>
    </source>
</evidence>
<organism evidence="1 2">
    <name type="scientific">Sphingomonas aurantiaca</name>
    <dbReference type="NCBI Taxonomy" id="185949"/>
    <lineage>
        <taxon>Bacteria</taxon>
        <taxon>Pseudomonadati</taxon>
        <taxon>Pseudomonadota</taxon>
        <taxon>Alphaproteobacteria</taxon>
        <taxon>Sphingomonadales</taxon>
        <taxon>Sphingomonadaceae</taxon>
        <taxon>Sphingomonas</taxon>
    </lineage>
</organism>
<gene>
    <name evidence="1" type="ORF">SPHINGO391_490215</name>
</gene>
<reference evidence="1 2" key="1">
    <citation type="submission" date="2019-09" db="EMBL/GenBank/DDBJ databases">
        <authorList>
            <person name="Dittami M. S."/>
        </authorList>
    </citation>
    <scope>NUCLEOTIDE SEQUENCE [LARGE SCALE GENOMIC DNA]</scope>
    <source>
        <strain evidence="1">SPHINGO391</strain>
    </source>
</reference>
<dbReference type="AlphaFoldDB" id="A0A5E8A5V4"/>
<name>A0A5E8A5V4_9SPHN</name>
<dbReference type="EMBL" id="CABVLI010000044">
    <property type="protein sequence ID" value="VVT26800.1"/>
    <property type="molecule type" value="Genomic_DNA"/>
</dbReference>
<dbReference type="RefSeq" id="WP_151991724.1">
    <property type="nucleotide sequence ID" value="NZ_LR701528.1"/>
</dbReference>
<sequence length="181" mass="19729">MSIWRPEFEAALELFASVSATIVQRGFPAPVLVGGAAVELYSGSAIATGDFDLVTARQDIVEQALQDHGFVKPRGAGHLTRGWIHPDLKLGFEVVGSALLDGRAEQARVRLIDVSAGDRFAVISVEDLIADRMGQYGSGAAPEMLGQARALIGLYRDQDDRYLERRIREETSNNYGIEDIL</sequence>
<proteinExistence type="predicted"/>